<organism evidence="2 3">
    <name type="scientific">Pseudocercospora musae</name>
    <dbReference type="NCBI Taxonomy" id="113226"/>
    <lineage>
        <taxon>Eukaryota</taxon>
        <taxon>Fungi</taxon>
        <taxon>Dikarya</taxon>
        <taxon>Ascomycota</taxon>
        <taxon>Pezizomycotina</taxon>
        <taxon>Dothideomycetes</taxon>
        <taxon>Dothideomycetidae</taxon>
        <taxon>Mycosphaerellales</taxon>
        <taxon>Mycosphaerellaceae</taxon>
        <taxon>Pseudocercospora</taxon>
    </lineage>
</organism>
<reference evidence="2 3" key="1">
    <citation type="submission" date="2015-07" db="EMBL/GenBank/DDBJ databases">
        <title>Comparative genomics of the Sigatoka disease complex on banana suggests a link between parallel evolutionary changes in Pseudocercospora fijiensis and Pseudocercospora eumusae and increased virulence on the banana host.</title>
        <authorList>
            <person name="Chang T.-C."/>
            <person name="Salvucci A."/>
            <person name="Crous P.W."/>
            <person name="Stergiopoulos I."/>
        </authorList>
    </citation>
    <scope>NUCLEOTIDE SEQUENCE [LARGE SCALE GENOMIC DNA]</scope>
    <source>
        <strain evidence="2 3">CBS 116634</strain>
    </source>
</reference>
<dbReference type="PANTHER" id="PTHR42037">
    <property type="match status" value="1"/>
</dbReference>
<dbReference type="EMBL" id="LFZO01000097">
    <property type="protein sequence ID" value="KXT13982.1"/>
    <property type="molecule type" value="Genomic_DNA"/>
</dbReference>
<gene>
    <name evidence="2" type="ORF">AC579_8848</name>
</gene>
<dbReference type="Proteomes" id="UP000073492">
    <property type="component" value="Unassembled WGS sequence"/>
</dbReference>
<accession>A0A139IHC6</accession>
<sequence>MACCSLCDPYTMADESTFLSSGSAPLGAGYQDSTMSDSCAEPTMPEAQLRAYHSRCFWLGKRLCESLLAETVFEEANSSHTAMELEAEHLAAIVEFPYSDCMEKLDALKSVHIEGAGMVRMNDLVRTFMTKVGVLMSESSGDMKRRLINLIQSRGISTASVRERLAQAPPSPPSSADEALDGDKPVAIYTMKLQEWSQSKQKSIKWDPKLLSLDPSKWQMTVLIDGSEYSGVAKKQQNAKHIASKNACSDLDSDSLVFHLLTILKLKCLIQYAQIELSTLGNGRIVDYVEEELCEADDQAVRHQADSQSQLWHRFLDALCVLCQFEHAGDTVVALAARRSRKATHFVLAINNNLVQEPKAHLQDILGLLRDLFGPKARARVQIASEIRDLSITKARAKVNEYRRLFRLFVSEAEQERALVASDEEKLVLKALRSLVLSEHECSNLELCHRMNAFVKSNGYRILSDRLCEQSRAYTRARHTIGRLNSWERTSNLVTALAPQYDSIVASAQVSSVECRPDLGRTRGWPSNDNLEALVTAGCPRVARSEVLLQATVKRLESASGLLRRYQMHQQVPIVHAEAALAHYFWLKRWKFASPLPGEEDRYIGCSKPSCYSCGLYLKHHSGNFEQRPTKGRAWLRWHIPVIIEKSKSQEAESWRQREETENIRILRLMIDDMHNDVEACIFQERYGIRPDFDSTTGMRLAETLHFAKNYSFATSAEKYVTVIQRAEFFVHQSLFGHLSKALDTLVHGQMKEAKEGCGCIDDVDADTFARVVEYMYTRDYPAAEHSVLLDAASIANENQKQHKPDTNARKVGWNNGDLWRCFQDEIEPTLSSVEPFDSPIRSNDYSSSKHMATYNAMGTSTTATATATARRGQRAWQSFLSQPRMNPVRGPKPVPYTARPISEACEDYSDVFVSHAKMYVFADTYDIEELRLLSLHKLHQALACFTLYQARVADIASLLQYTYENTTERKGAIDDLRALVVSYVCCFVEMLLGDDMFKATIQAENAAGIDLFQQLRHRLD</sequence>
<dbReference type="InterPro" id="IPR011333">
    <property type="entry name" value="SKP1/BTB/POZ_sf"/>
</dbReference>
<evidence type="ECO:0000313" key="3">
    <source>
        <dbReference type="Proteomes" id="UP000073492"/>
    </source>
</evidence>
<dbReference type="Gene3D" id="3.30.710.10">
    <property type="entry name" value="Potassium Channel Kv1.1, Chain A"/>
    <property type="match status" value="1"/>
</dbReference>
<dbReference type="Gene3D" id="3.30.160.20">
    <property type="match status" value="1"/>
</dbReference>
<dbReference type="SUPFAM" id="SSF54695">
    <property type="entry name" value="POZ domain"/>
    <property type="match status" value="1"/>
</dbReference>
<name>A0A139IHC6_9PEZI</name>
<comment type="caution">
    <text evidence="2">The sequence shown here is derived from an EMBL/GenBank/DDBJ whole genome shotgun (WGS) entry which is preliminary data.</text>
</comment>
<dbReference type="SUPFAM" id="SSF54768">
    <property type="entry name" value="dsRNA-binding domain-like"/>
    <property type="match status" value="1"/>
</dbReference>
<dbReference type="PROSITE" id="PS50097">
    <property type="entry name" value="BTB"/>
    <property type="match status" value="1"/>
</dbReference>
<dbReference type="AlphaFoldDB" id="A0A139IHC6"/>
<dbReference type="InterPro" id="IPR000210">
    <property type="entry name" value="BTB/POZ_dom"/>
</dbReference>
<dbReference type="CDD" id="cd18186">
    <property type="entry name" value="BTB_POZ_ZBTB_KLHL-like"/>
    <property type="match status" value="1"/>
</dbReference>
<proteinExistence type="predicted"/>
<dbReference type="STRING" id="113226.A0A139IHC6"/>
<dbReference type="CDD" id="cd00048">
    <property type="entry name" value="DSRM_SF"/>
    <property type="match status" value="1"/>
</dbReference>
<dbReference type="InterPro" id="IPR027796">
    <property type="entry name" value="OTT_1508_deam-like"/>
</dbReference>
<evidence type="ECO:0000313" key="2">
    <source>
        <dbReference type="EMBL" id="KXT13982.1"/>
    </source>
</evidence>
<protein>
    <recommendedName>
        <fullName evidence="1">BTB domain-containing protein</fullName>
    </recommendedName>
</protein>
<dbReference type="PANTHER" id="PTHR42037:SF1">
    <property type="match status" value="1"/>
</dbReference>
<keyword evidence="3" id="KW-1185">Reference proteome</keyword>
<dbReference type="Pfam" id="PF14441">
    <property type="entry name" value="OTT_1508_deam"/>
    <property type="match status" value="1"/>
</dbReference>
<dbReference type="OrthoDB" id="3251507at2759"/>
<feature type="domain" description="BTB" evidence="1">
    <location>
        <begin position="718"/>
        <end position="785"/>
    </location>
</feature>
<evidence type="ECO:0000259" key="1">
    <source>
        <dbReference type="PROSITE" id="PS50097"/>
    </source>
</evidence>